<feature type="domain" description="Reverse transcriptase/retrotransposon-derived protein RNase H-like" evidence="1">
    <location>
        <begin position="185"/>
        <end position="249"/>
    </location>
</feature>
<dbReference type="AlphaFoldDB" id="A0AAW2JHJ2"/>
<sequence length="251" mass="28469">MRQSLESQVQTVIFTKAQEDEDDDKESVAAFCHISCDDEIIKGEVATTYHTTLSEEASVEEEDVEITPTELEEDVKTTVDELKEINLSDVENPRPIYISALLIDDEEETYVEVLHEFKDVFTWSYKDMPGLDPKVAAHQLSIRKGARPVKQAQCRFRSELVPLIEIKVNKLIEVGFIREGVPFEWDEACRNAFRSIKSYLMKPPVLVAPVPGRPLILYIAAQECLVGALLVQENDEGKESALYYLSRITDS</sequence>
<dbReference type="PANTHER" id="PTHR48475">
    <property type="entry name" value="RIBONUCLEASE H"/>
    <property type="match status" value="1"/>
</dbReference>
<protein>
    <recommendedName>
        <fullName evidence="1">Reverse transcriptase/retrotransposon-derived protein RNase H-like domain-containing protein</fullName>
    </recommendedName>
</protein>
<dbReference type="SUPFAM" id="SSF56672">
    <property type="entry name" value="DNA/RNA polymerases"/>
    <property type="match status" value="1"/>
</dbReference>
<proteinExistence type="predicted"/>
<reference evidence="2" key="1">
    <citation type="submission" date="2020-06" db="EMBL/GenBank/DDBJ databases">
        <authorList>
            <person name="Li T."/>
            <person name="Hu X."/>
            <person name="Zhang T."/>
            <person name="Song X."/>
            <person name="Zhang H."/>
            <person name="Dai N."/>
            <person name="Sheng W."/>
            <person name="Hou X."/>
            <person name="Wei L."/>
        </authorList>
    </citation>
    <scope>NUCLEOTIDE SEQUENCE</scope>
    <source>
        <strain evidence="2">G02</strain>
        <tissue evidence="2">Leaf</tissue>
    </source>
</reference>
<name>A0AAW2JHJ2_SESRA</name>
<organism evidence="2">
    <name type="scientific">Sesamum radiatum</name>
    <name type="common">Black benniseed</name>
    <dbReference type="NCBI Taxonomy" id="300843"/>
    <lineage>
        <taxon>Eukaryota</taxon>
        <taxon>Viridiplantae</taxon>
        <taxon>Streptophyta</taxon>
        <taxon>Embryophyta</taxon>
        <taxon>Tracheophyta</taxon>
        <taxon>Spermatophyta</taxon>
        <taxon>Magnoliopsida</taxon>
        <taxon>eudicotyledons</taxon>
        <taxon>Gunneridae</taxon>
        <taxon>Pentapetalae</taxon>
        <taxon>asterids</taxon>
        <taxon>lamiids</taxon>
        <taxon>Lamiales</taxon>
        <taxon>Pedaliaceae</taxon>
        <taxon>Sesamum</taxon>
    </lineage>
</organism>
<evidence type="ECO:0000259" key="1">
    <source>
        <dbReference type="Pfam" id="PF17919"/>
    </source>
</evidence>
<reference evidence="2" key="2">
    <citation type="journal article" date="2024" name="Plant">
        <title>Genomic evolution and insights into agronomic trait innovations of Sesamum species.</title>
        <authorList>
            <person name="Miao H."/>
            <person name="Wang L."/>
            <person name="Qu L."/>
            <person name="Liu H."/>
            <person name="Sun Y."/>
            <person name="Le M."/>
            <person name="Wang Q."/>
            <person name="Wei S."/>
            <person name="Zheng Y."/>
            <person name="Lin W."/>
            <person name="Duan Y."/>
            <person name="Cao H."/>
            <person name="Xiong S."/>
            <person name="Wang X."/>
            <person name="Wei L."/>
            <person name="Li C."/>
            <person name="Ma Q."/>
            <person name="Ju M."/>
            <person name="Zhao R."/>
            <person name="Li G."/>
            <person name="Mu C."/>
            <person name="Tian Q."/>
            <person name="Mei H."/>
            <person name="Zhang T."/>
            <person name="Gao T."/>
            <person name="Zhang H."/>
        </authorList>
    </citation>
    <scope>NUCLEOTIDE SEQUENCE</scope>
    <source>
        <strain evidence="2">G02</strain>
    </source>
</reference>
<dbReference type="Pfam" id="PF17919">
    <property type="entry name" value="RT_RNaseH_2"/>
    <property type="match status" value="1"/>
</dbReference>
<comment type="caution">
    <text evidence="2">The sequence shown here is derived from an EMBL/GenBank/DDBJ whole genome shotgun (WGS) entry which is preliminary data.</text>
</comment>
<evidence type="ECO:0000313" key="2">
    <source>
        <dbReference type="EMBL" id="KAL0293869.1"/>
    </source>
</evidence>
<gene>
    <name evidence="2" type="ORF">Sradi_6915700</name>
</gene>
<dbReference type="PANTHER" id="PTHR48475:SF1">
    <property type="entry name" value="RNASE H TYPE-1 DOMAIN-CONTAINING PROTEIN"/>
    <property type="match status" value="1"/>
</dbReference>
<dbReference type="InterPro" id="IPR043502">
    <property type="entry name" value="DNA/RNA_pol_sf"/>
</dbReference>
<dbReference type="EMBL" id="JACGWJ010000263">
    <property type="protein sequence ID" value="KAL0293869.1"/>
    <property type="molecule type" value="Genomic_DNA"/>
</dbReference>
<accession>A0AAW2JHJ2</accession>
<dbReference type="InterPro" id="IPR041577">
    <property type="entry name" value="RT_RNaseH_2"/>
</dbReference>